<feature type="active site" description="Proton donor" evidence="7">
    <location>
        <position position="362"/>
    </location>
</feature>
<keyword evidence="10" id="KW-1185">Reference proteome</keyword>
<sequence length="553" mass="60837">MSEMNAEGRARLNQLPEWTALGKHREQLADTHLRELFAADPDRGTGYTLRVGDLHLDYSKHLVTDETLRLLRDLAQVTGVAELRDAMFRGEKINTTEDRAVLHTALRAPRDAVVEVDGENVVPGVHAVLDRMAAFSDRIRSGEWTGHTDKRIRNIVNIGIGGSDLGPAMAYEALRSCTDRDLTFRFVSNVDGADLHEALWDLDPAETLFIVASKTFTTIETITNATSARDWLLTGLGAGPEAVAKHFAALSTHADLVAEFGIDTANMFEFWDWVGGRYSYDSAIGLSLMIAIGPDRFREMLDGFHLVDEHFRTAAPEANAPLLLGLLGIWYGAFFGAQSHAVLPYSHYLSKFTAYLQQLDMESNGKSVDREGRPVDWQTGPVVWGTPGTNGQHAYYQLIHQGTKVIPADFIGFARPAPGLLPGLVAQHDLLMANFFAQTQALAFGRTPEEVRAEGVPEALVPHKTFQGNHPTTTILAEELTPSVLGQLIALYEHKVFVQGAVWNIDSFDQWGVELGKVLAKRIEPVLTKGEAGEDLDSSTATLSAKYRALRGR</sequence>
<protein>
    <recommendedName>
        <fullName evidence="7">Glucose-6-phosphate isomerase</fullName>
        <shortName evidence="7">GPI</shortName>
        <ecNumber evidence="7">5.3.1.9</ecNumber>
    </recommendedName>
    <alternativeName>
        <fullName evidence="7">Phosphoglucose isomerase</fullName>
        <shortName evidence="7">PGI</shortName>
    </alternativeName>
    <alternativeName>
        <fullName evidence="7">Phosphohexose isomerase</fullName>
        <shortName evidence="7">PHI</shortName>
    </alternativeName>
</protein>
<dbReference type="Pfam" id="PF00342">
    <property type="entry name" value="PGI"/>
    <property type="match status" value="1"/>
</dbReference>
<dbReference type="InterPro" id="IPR035476">
    <property type="entry name" value="SIS_PGI_1"/>
</dbReference>
<dbReference type="InterPro" id="IPR035482">
    <property type="entry name" value="SIS_PGI_2"/>
</dbReference>
<dbReference type="Gene3D" id="1.10.1390.10">
    <property type="match status" value="1"/>
</dbReference>
<evidence type="ECO:0000313" key="10">
    <source>
        <dbReference type="Proteomes" id="UP001499990"/>
    </source>
</evidence>
<organism evidence="9 10">
    <name type="scientific">Streptomyces sannanensis</name>
    <dbReference type="NCBI Taxonomy" id="285536"/>
    <lineage>
        <taxon>Bacteria</taxon>
        <taxon>Bacillati</taxon>
        <taxon>Actinomycetota</taxon>
        <taxon>Actinomycetes</taxon>
        <taxon>Kitasatosporales</taxon>
        <taxon>Streptomycetaceae</taxon>
        <taxon>Streptomyces</taxon>
    </lineage>
</organism>
<accession>A0ABP6S7B8</accession>
<dbReference type="EMBL" id="BAAAYL010000001">
    <property type="protein sequence ID" value="GAA3369999.1"/>
    <property type="molecule type" value="Genomic_DNA"/>
</dbReference>
<dbReference type="CDD" id="cd05016">
    <property type="entry name" value="SIS_PGI_2"/>
    <property type="match status" value="1"/>
</dbReference>
<dbReference type="InterPro" id="IPR001672">
    <property type="entry name" value="G6P_Isomerase"/>
</dbReference>
<keyword evidence="4 7" id="KW-0324">Glycolysis</keyword>
<evidence type="ECO:0000313" key="9">
    <source>
        <dbReference type="EMBL" id="GAA3369999.1"/>
    </source>
</evidence>
<evidence type="ECO:0000256" key="8">
    <source>
        <dbReference type="RuleBase" id="RU000612"/>
    </source>
</evidence>
<reference evidence="10" key="1">
    <citation type="journal article" date="2019" name="Int. J. Syst. Evol. Microbiol.">
        <title>The Global Catalogue of Microorganisms (GCM) 10K type strain sequencing project: providing services to taxonomists for standard genome sequencing and annotation.</title>
        <authorList>
            <consortium name="The Broad Institute Genomics Platform"/>
            <consortium name="The Broad Institute Genome Sequencing Center for Infectious Disease"/>
            <person name="Wu L."/>
            <person name="Ma J."/>
        </authorList>
    </citation>
    <scope>NUCLEOTIDE SEQUENCE [LARGE SCALE GENOMIC DNA]</scope>
    <source>
        <strain evidence="10">JCM 9651</strain>
    </source>
</reference>
<dbReference type="HAMAP" id="MF_00473">
    <property type="entry name" value="G6P_isomerase"/>
    <property type="match status" value="1"/>
</dbReference>
<comment type="pathway">
    <text evidence="1 7 8">Carbohydrate degradation; glycolysis; D-glyceraldehyde 3-phosphate and glycerone phosphate from D-glucose: step 2/4.</text>
</comment>
<evidence type="ECO:0000256" key="5">
    <source>
        <dbReference type="ARBA" id="ARBA00023235"/>
    </source>
</evidence>
<gene>
    <name evidence="7 9" type="primary">pgi</name>
    <name evidence="9" type="ORF">GCM10020367_14880</name>
</gene>
<dbReference type="NCBIfam" id="NF001211">
    <property type="entry name" value="PRK00179.1"/>
    <property type="match status" value="1"/>
</dbReference>
<dbReference type="InterPro" id="IPR023096">
    <property type="entry name" value="G6P_Isomerase_C"/>
</dbReference>
<evidence type="ECO:0000256" key="2">
    <source>
        <dbReference type="ARBA" id="ARBA00006604"/>
    </source>
</evidence>
<dbReference type="GO" id="GO:0016853">
    <property type="term" value="F:isomerase activity"/>
    <property type="evidence" value="ECO:0007669"/>
    <property type="project" value="UniProtKB-KW"/>
</dbReference>
<dbReference type="Gene3D" id="3.40.50.10490">
    <property type="entry name" value="Glucose-6-phosphate isomerase like protein, domain 1"/>
    <property type="match status" value="2"/>
</dbReference>
<name>A0ABP6S7B8_9ACTN</name>
<dbReference type="PROSITE" id="PS00174">
    <property type="entry name" value="P_GLUCOSE_ISOMERASE_2"/>
    <property type="match status" value="1"/>
</dbReference>
<dbReference type="PRINTS" id="PR00662">
    <property type="entry name" value="G6PISOMERASE"/>
</dbReference>
<dbReference type="InterPro" id="IPR018189">
    <property type="entry name" value="Phosphoglucose_isomerase_CS"/>
</dbReference>
<comment type="subcellular location">
    <subcellularLocation>
        <location evidence="7">Cytoplasm</location>
    </subcellularLocation>
</comment>
<keyword evidence="5 7" id="KW-0413">Isomerase</keyword>
<feature type="active site" evidence="7">
    <location>
        <position position="517"/>
    </location>
</feature>
<proteinExistence type="inferred from homology"/>
<evidence type="ECO:0000256" key="3">
    <source>
        <dbReference type="ARBA" id="ARBA00022432"/>
    </source>
</evidence>
<dbReference type="EC" id="5.3.1.9" evidence="7"/>
<dbReference type="PANTHER" id="PTHR11469:SF1">
    <property type="entry name" value="GLUCOSE-6-PHOSPHATE ISOMERASE"/>
    <property type="match status" value="1"/>
</dbReference>
<evidence type="ECO:0000256" key="7">
    <source>
        <dbReference type="HAMAP-Rule" id="MF_00473"/>
    </source>
</evidence>
<comment type="caution">
    <text evidence="9">The sequence shown here is derived from an EMBL/GenBank/DDBJ whole genome shotgun (WGS) entry which is preliminary data.</text>
</comment>
<dbReference type="PROSITE" id="PS51463">
    <property type="entry name" value="P_GLUCOSE_ISOMERASE_3"/>
    <property type="match status" value="1"/>
</dbReference>
<dbReference type="InterPro" id="IPR046348">
    <property type="entry name" value="SIS_dom_sf"/>
</dbReference>
<evidence type="ECO:0000256" key="4">
    <source>
        <dbReference type="ARBA" id="ARBA00023152"/>
    </source>
</evidence>
<comment type="similarity">
    <text evidence="2 7 8">Belongs to the GPI family.</text>
</comment>
<feature type="active site" evidence="7">
    <location>
        <position position="393"/>
    </location>
</feature>
<dbReference type="SUPFAM" id="SSF53697">
    <property type="entry name" value="SIS domain"/>
    <property type="match status" value="1"/>
</dbReference>
<comment type="pathway">
    <text evidence="7">Carbohydrate biosynthesis; gluconeogenesis.</text>
</comment>
<dbReference type="CDD" id="cd05015">
    <property type="entry name" value="SIS_PGI_1"/>
    <property type="match status" value="1"/>
</dbReference>
<dbReference type="PANTHER" id="PTHR11469">
    <property type="entry name" value="GLUCOSE-6-PHOSPHATE ISOMERASE"/>
    <property type="match status" value="1"/>
</dbReference>
<evidence type="ECO:0000256" key="6">
    <source>
        <dbReference type="ARBA" id="ARBA00029321"/>
    </source>
</evidence>
<keyword evidence="7" id="KW-0963">Cytoplasm</keyword>
<keyword evidence="3 7" id="KW-0312">Gluconeogenesis</keyword>
<comment type="catalytic activity">
    <reaction evidence="6 7 8">
        <text>alpha-D-glucose 6-phosphate = beta-D-fructose 6-phosphate</text>
        <dbReference type="Rhea" id="RHEA:11816"/>
        <dbReference type="ChEBI" id="CHEBI:57634"/>
        <dbReference type="ChEBI" id="CHEBI:58225"/>
        <dbReference type="EC" id="5.3.1.9"/>
    </reaction>
</comment>
<comment type="function">
    <text evidence="7">Catalyzes the reversible isomerization of glucose-6-phosphate to fructose-6-phosphate.</text>
</comment>
<dbReference type="Proteomes" id="UP001499990">
    <property type="component" value="Unassembled WGS sequence"/>
</dbReference>
<evidence type="ECO:0000256" key="1">
    <source>
        <dbReference type="ARBA" id="ARBA00004926"/>
    </source>
</evidence>